<dbReference type="PANTHER" id="PTHR12268:SF22">
    <property type="entry name" value="DYSTROBREVIN BETA"/>
    <property type="match status" value="1"/>
</dbReference>
<evidence type="ECO:0000256" key="14">
    <source>
        <dbReference type="PIRNR" id="PIRNR038204"/>
    </source>
</evidence>
<dbReference type="GO" id="GO:0008270">
    <property type="term" value="F:zinc ion binding"/>
    <property type="evidence" value="ECO:0007669"/>
    <property type="project" value="UniProtKB-KW"/>
</dbReference>
<feature type="region of interest" description="Disordered" evidence="17">
    <location>
        <begin position="348"/>
        <end position="367"/>
    </location>
</feature>
<evidence type="ECO:0000256" key="6">
    <source>
        <dbReference type="ARBA" id="ARBA00022553"/>
    </source>
</evidence>
<evidence type="ECO:0000256" key="9">
    <source>
        <dbReference type="ARBA" id="ARBA00022833"/>
    </source>
</evidence>
<comment type="subcellular location">
    <subcellularLocation>
        <location evidence="1">Cell membrane</location>
    </subcellularLocation>
    <subcellularLocation>
        <location evidence="2 14">Cytoplasm</location>
    </subcellularLocation>
    <subcellularLocation>
        <location evidence="13">Synapse</location>
    </subcellularLocation>
</comment>
<dbReference type="InterPro" id="IPR000433">
    <property type="entry name" value="Znf_ZZ"/>
</dbReference>
<feature type="coiled-coil region" evidence="16">
    <location>
        <begin position="400"/>
        <end position="480"/>
    </location>
</feature>
<proteinExistence type="inferred from homology"/>
<evidence type="ECO:0000313" key="19">
    <source>
        <dbReference type="Ensembl" id="ENSPMRP00000004177.1"/>
    </source>
</evidence>
<protein>
    <recommendedName>
        <fullName evidence="14">Dystrobrevin</fullName>
    </recommendedName>
</protein>
<evidence type="ECO:0000256" key="12">
    <source>
        <dbReference type="ARBA" id="ARBA00023136"/>
    </source>
</evidence>
<dbReference type="Proteomes" id="UP000472272">
    <property type="component" value="Chromosome 3"/>
</dbReference>
<keyword evidence="6" id="KW-0597">Phosphoprotein</keyword>
<dbReference type="PANTHER" id="PTHR12268">
    <property type="entry name" value="E3 UBIQUITIN-PROTEIN LIGASE KCMF1"/>
    <property type="match status" value="1"/>
</dbReference>
<keyword evidence="11 16" id="KW-0175">Coiled coil</keyword>
<accession>A0A670HYG6</accession>
<feature type="domain" description="ZZ-type" evidence="18">
    <location>
        <begin position="238"/>
        <end position="294"/>
    </location>
</feature>
<feature type="region of interest" description="Disordered" evidence="17">
    <location>
        <begin position="313"/>
        <end position="341"/>
    </location>
</feature>
<dbReference type="FunFam" id="1.10.238.10:FF:000016">
    <property type="entry name" value="Dystrobrevin alpha"/>
    <property type="match status" value="1"/>
</dbReference>
<dbReference type="GO" id="GO:0005737">
    <property type="term" value="C:cytoplasm"/>
    <property type="evidence" value="ECO:0007669"/>
    <property type="project" value="UniProtKB-SubCell"/>
</dbReference>
<dbReference type="SUPFAM" id="SSF47473">
    <property type="entry name" value="EF-hand"/>
    <property type="match status" value="2"/>
</dbReference>
<dbReference type="SMART" id="SM00291">
    <property type="entry name" value="ZnF_ZZ"/>
    <property type="match status" value="1"/>
</dbReference>
<evidence type="ECO:0000256" key="13">
    <source>
        <dbReference type="ARBA" id="ARBA00034103"/>
    </source>
</evidence>
<evidence type="ECO:0000256" key="1">
    <source>
        <dbReference type="ARBA" id="ARBA00004236"/>
    </source>
</evidence>
<evidence type="ECO:0000256" key="17">
    <source>
        <dbReference type="SAM" id="MobiDB-lite"/>
    </source>
</evidence>
<keyword evidence="7" id="KW-0479">Metal-binding</keyword>
<evidence type="ECO:0000256" key="8">
    <source>
        <dbReference type="ARBA" id="ARBA00022771"/>
    </source>
</evidence>
<dbReference type="PIRSF" id="PIRSF038204">
    <property type="entry name" value="Distrobrevin"/>
    <property type="match status" value="1"/>
</dbReference>
<dbReference type="InterPro" id="IPR043145">
    <property type="entry name" value="Znf_ZZ_sf"/>
</dbReference>
<keyword evidence="5 14" id="KW-0963">Cytoplasm</keyword>
<keyword evidence="20" id="KW-1185">Reference proteome</keyword>
<organism evidence="19 20">
    <name type="scientific">Podarcis muralis</name>
    <name type="common">Wall lizard</name>
    <name type="synonym">Lacerta muralis</name>
    <dbReference type="NCBI Taxonomy" id="64176"/>
    <lineage>
        <taxon>Eukaryota</taxon>
        <taxon>Metazoa</taxon>
        <taxon>Chordata</taxon>
        <taxon>Craniata</taxon>
        <taxon>Vertebrata</taxon>
        <taxon>Euteleostomi</taxon>
        <taxon>Lepidosauria</taxon>
        <taxon>Squamata</taxon>
        <taxon>Bifurcata</taxon>
        <taxon>Unidentata</taxon>
        <taxon>Episquamata</taxon>
        <taxon>Laterata</taxon>
        <taxon>Lacertibaenia</taxon>
        <taxon>Lacertidae</taxon>
        <taxon>Podarcis</taxon>
    </lineage>
</organism>
<dbReference type="GO" id="GO:0005886">
    <property type="term" value="C:plasma membrane"/>
    <property type="evidence" value="ECO:0007669"/>
    <property type="project" value="UniProtKB-SubCell"/>
</dbReference>
<dbReference type="FunFam" id="3.30.60.90:FF:000002">
    <property type="entry name" value="Dystrobrevin alpha"/>
    <property type="match status" value="1"/>
</dbReference>
<dbReference type="Pfam" id="PF09069">
    <property type="entry name" value="EF-hand_3"/>
    <property type="match status" value="1"/>
</dbReference>
<dbReference type="Pfam" id="PF00569">
    <property type="entry name" value="ZZ"/>
    <property type="match status" value="1"/>
</dbReference>
<evidence type="ECO:0000256" key="10">
    <source>
        <dbReference type="ARBA" id="ARBA00023018"/>
    </source>
</evidence>
<dbReference type="AlphaFoldDB" id="A0A670HYG6"/>
<evidence type="ECO:0000256" key="15">
    <source>
        <dbReference type="PROSITE-ProRule" id="PRU00228"/>
    </source>
</evidence>
<dbReference type="InterPro" id="IPR015153">
    <property type="entry name" value="EF-hand_dom_typ1"/>
</dbReference>
<dbReference type="FunFam" id="1.10.238.10:FF:000014">
    <property type="entry name" value="Dystrobrevin alpha"/>
    <property type="match status" value="1"/>
</dbReference>
<evidence type="ECO:0000313" key="20">
    <source>
        <dbReference type="Proteomes" id="UP000472272"/>
    </source>
</evidence>
<evidence type="ECO:0000256" key="5">
    <source>
        <dbReference type="ARBA" id="ARBA00022490"/>
    </source>
</evidence>
<dbReference type="CDD" id="cd02334">
    <property type="entry name" value="ZZ_dystrophin"/>
    <property type="match status" value="1"/>
</dbReference>
<keyword evidence="12" id="KW-0472">Membrane</keyword>
<feature type="compositionally biased region" description="Polar residues" evidence="17">
    <location>
        <begin position="513"/>
        <end position="525"/>
    </location>
</feature>
<evidence type="ECO:0000256" key="2">
    <source>
        <dbReference type="ARBA" id="ARBA00004496"/>
    </source>
</evidence>
<comment type="similarity">
    <text evidence="3 14">Belongs to the dystrophin family. Dystrobrevin subfamily.</text>
</comment>
<feature type="compositionally biased region" description="Polar residues" evidence="17">
    <location>
        <begin position="349"/>
        <end position="364"/>
    </location>
</feature>
<dbReference type="InterPro" id="IPR017432">
    <property type="entry name" value="Distrobrevin"/>
</dbReference>
<keyword evidence="10" id="KW-0770">Synapse</keyword>
<keyword evidence="8 15" id="KW-0863">Zinc-finger</keyword>
<evidence type="ECO:0000256" key="7">
    <source>
        <dbReference type="ARBA" id="ARBA00022723"/>
    </source>
</evidence>
<dbReference type="SUPFAM" id="SSF57850">
    <property type="entry name" value="RING/U-box"/>
    <property type="match status" value="1"/>
</dbReference>
<evidence type="ECO:0000256" key="3">
    <source>
        <dbReference type="ARBA" id="ARBA00009563"/>
    </source>
</evidence>
<dbReference type="PROSITE" id="PS50135">
    <property type="entry name" value="ZF_ZZ_2"/>
    <property type="match status" value="1"/>
</dbReference>
<feature type="region of interest" description="Disordered" evidence="17">
    <location>
        <begin position="565"/>
        <end position="592"/>
    </location>
</feature>
<dbReference type="GeneTree" id="ENSGT00940000153897"/>
<reference evidence="19" key="3">
    <citation type="submission" date="2025-09" db="UniProtKB">
        <authorList>
            <consortium name="Ensembl"/>
        </authorList>
    </citation>
    <scope>IDENTIFICATION</scope>
</reference>
<evidence type="ECO:0000256" key="11">
    <source>
        <dbReference type="ARBA" id="ARBA00023054"/>
    </source>
</evidence>
<dbReference type="Pfam" id="PF09068">
    <property type="entry name" value="EF-hand_2"/>
    <property type="match status" value="1"/>
</dbReference>
<reference evidence="19 20" key="1">
    <citation type="journal article" date="2019" name="Proc. Natl. Acad. Sci. U.S.A.">
        <title>Regulatory changes in pterin and carotenoid genes underlie balanced color polymorphisms in the wall lizard.</title>
        <authorList>
            <person name="Andrade P."/>
            <person name="Pinho C."/>
            <person name="Perez I de Lanuza G."/>
            <person name="Afonso S."/>
            <person name="Brejcha J."/>
            <person name="Rubin C.J."/>
            <person name="Wallerman O."/>
            <person name="Pereira P."/>
            <person name="Sabatino S.J."/>
            <person name="Bellati A."/>
            <person name="Pellitteri-Rosa D."/>
            <person name="Bosakova Z."/>
            <person name="Bunikis I."/>
            <person name="Carretero M.A."/>
            <person name="Feiner N."/>
            <person name="Marsik P."/>
            <person name="Pauperio F."/>
            <person name="Salvi D."/>
            <person name="Soler L."/>
            <person name="While G.M."/>
            <person name="Uller T."/>
            <person name="Font E."/>
            <person name="Andersson L."/>
            <person name="Carneiro M."/>
        </authorList>
    </citation>
    <scope>NUCLEOTIDE SEQUENCE</scope>
</reference>
<reference evidence="19" key="2">
    <citation type="submission" date="2025-08" db="UniProtKB">
        <authorList>
            <consortium name="Ensembl"/>
        </authorList>
    </citation>
    <scope>IDENTIFICATION</scope>
</reference>
<gene>
    <name evidence="19" type="primary">DTNB</name>
</gene>
<name>A0A670HYG6_PODMU</name>
<dbReference type="GO" id="GO:0099536">
    <property type="term" value="P:synaptic signaling"/>
    <property type="evidence" value="ECO:0007669"/>
    <property type="project" value="TreeGrafter"/>
</dbReference>
<feature type="region of interest" description="Disordered" evidence="17">
    <location>
        <begin position="490"/>
        <end position="531"/>
    </location>
</feature>
<dbReference type="CDD" id="cd16244">
    <property type="entry name" value="EFh_DTN"/>
    <property type="match status" value="1"/>
</dbReference>
<dbReference type="Gene3D" id="1.10.238.10">
    <property type="entry name" value="EF-hand"/>
    <property type="match status" value="2"/>
</dbReference>
<keyword evidence="4" id="KW-1003">Cell membrane</keyword>
<dbReference type="InterPro" id="IPR050774">
    <property type="entry name" value="KCMF1/Dystrophin"/>
</dbReference>
<keyword evidence="9" id="KW-0862">Zinc</keyword>
<evidence type="ECO:0000256" key="16">
    <source>
        <dbReference type="SAM" id="Coils"/>
    </source>
</evidence>
<dbReference type="InterPro" id="IPR015154">
    <property type="entry name" value="EF-hand_dom_typ2"/>
</dbReference>
<dbReference type="Ensembl" id="ENSPMRT00000004459.1">
    <property type="protein sequence ID" value="ENSPMRP00000004177.1"/>
    <property type="gene ID" value="ENSPMRG00000002837.1"/>
</dbReference>
<evidence type="ECO:0000259" key="18">
    <source>
        <dbReference type="PROSITE" id="PS50135"/>
    </source>
</evidence>
<dbReference type="GO" id="GO:0045202">
    <property type="term" value="C:synapse"/>
    <property type="evidence" value="ECO:0007669"/>
    <property type="project" value="UniProtKB-SubCell"/>
</dbReference>
<dbReference type="PROSITE" id="PS01357">
    <property type="entry name" value="ZF_ZZ_1"/>
    <property type="match status" value="1"/>
</dbReference>
<dbReference type="Gene3D" id="3.30.60.90">
    <property type="match status" value="1"/>
</dbReference>
<dbReference type="InterPro" id="IPR011992">
    <property type="entry name" value="EF-hand-dom_pair"/>
</dbReference>
<evidence type="ECO:0000256" key="4">
    <source>
        <dbReference type="ARBA" id="ARBA00022475"/>
    </source>
</evidence>
<sequence>MIEESGKRRRTMAEKRQLFMEMRAQNFDVIRLSTYRTACKLRFVQKRCNLHLVDIWNMIEAFRDNGLNTLDHNTEINVSRLETIISSIYYQLNKRLPSTHQISVEQSISLLLNFMIAAYDSEGHGKLTVFSIKAMLATMCGGKILDKLRYIFSQMSDSNGLMIFSKFDQFLREVLKLPTAVFEGPSFGYTENSVRTCFSQQKKVMLNMFLDTLMADPPPQCLVWLPLLHRLAHVENVFHPVECSYCRCESMMGFRYRCQQCHNYQLCQNCFWRGHASGPHSNQHQMKEHSSWKSPAKKLSHAISKSLGCVPSREPPHPVYPEQPEKPLDLAHTGPSRPLANMNDAMVTHMSSGAPTPTKSSVLDSPSRLDEEHRLIARYAARLAAEAGNVPRPPTDLGFNFDANKQQRQLIAELENKNREILQEIQRLRLEHEQASQPTPEKAQQNPTLLAELRLLRQRKDELEQRMSALQESRRELMVQLEGLMKLLKAQAAGSPPTSPGHGTGRSMPMPVRSTSAGSTPTHVPQDSLAGVGGDVQEAFAQGTRRNLRNDLLVAADSITNTMSSLVKELHSGEEGGEEEEEDKIQNGKDRG</sequence>